<dbReference type="Proteomes" id="UP000001194">
    <property type="component" value="Unassembled WGS sequence"/>
</dbReference>
<dbReference type="AlphaFoldDB" id="B0DPA2"/>
<name>B0DPA2_LACBS</name>
<dbReference type="OrthoDB" id="10552454at2759"/>
<keyword evidence="2" id="KW-1185">Reference proteome</keyword>
<organism evidence="2">
    <name type="scientific">Laccaria bicolor (strain S238N-H82 / ATCC MYA-4686)</name>
    <name type="common">Bicoloured deceiver</name>
    <name type="synonym">Laccaria laccata var. bicolor</name>
    <dbReference type="NCBI Taxonomy" id="486041"/>
    <lineage>
        <taxon>Eukaryota</taxon>
        <taxon>Fungi</taxon>
        <taxon>Dikarya</taxon>
        <taxon>Basidiomycota</taxon>
        <taxon>Agaricomycotina</taxon>
        <taxon>Agaricomycetes</taxon>
        <taxon>Agaricomycetidae</taxon>
        <taxon>Agaricales</taxon>
        <taxon>Agaricineae</taxon>
        <taxon>Hydnangiaceae</taxon>
        <taxon>Laccaria</taxon>
    </lineage>
</organism>
<sequence>IATGIMSFLMHEVVILLFCTTVHLLHRSTWLLHRTAEGLGMSTYHVSFPWIEVIALQLSCSFCWRISSTFLVCVSPNIRMFCKSSSKIRCMYSVPFGLAVEQ</sequence>
<reference evidence="1 2" key="1">
    <citation type="journal article" date="2008" name="Nature">
        <title>The genome of Laccaria bicolor provides insights into mycorrhizal symbiosis.</title>
        <authorList>
            <person name="Martin F."/>
            <person name="Aerts A."/>
            <person name="Ahren D."/>
            <person name="Brun A."/>
            <person name="Danchin E.G.J."/>
            <person name="Duchaussoy F."/>
            <person name="Gibon J."/>
            <person name="Kohler A."/>
            <person name="Lindquist E."/>
            <person name="Pereda V."/>
            <person name="Salamov A."/>
            <person name="Shapiro H.J."/>
            <person name="Wuyts J."/>
            <person name="Blaudez D."/>
            <person name="Buee M."/>
            <person name="Brokstein P."/>
            <person name="Canbaeck B."/>
            <person name="Cohen D."/>
            <person name="Courty P.E."/>
            <person name="Coutinho P.M."/>
            <person name="Delaruelle C."/>
            <person name="Detter J.C."/>
            <person name="Deveau A."/>
            <person name="DiFazio S."/>
            <person name="Duplessis S."/>
            <person name="Fraissinet-Tachet L."/>
            <person name="Lucic E."/>
            <person name="Frey-Klett P."/>
            <person name="Fourrey C."/>
            <person name="Feussner I."/>
            <person name="Gay G."/>
            <person name="Grimwood J."/>
            <person name="Hoegger P.J."/>
            <person name="Jain P."/>
            <person name="Kilaru S."/>
            <person name="Labbe J."/>
            <person name="Lin Y.C."/>
            <person name="Legue V."/>
            <person name="Le Tacon F."/>
            <person name="Marmeisse R."/>
            <person name="Melayah D."/>
            <person name="Montanini B."/>
            <person name="Muratet M."/>
            <person name="Nehls U."/>
            <person name="Niculita-Hirzel H."/>
            <person name="Oudot-Le Secq M.P."/>
            <person name="Peter M."/>
            <person name="Quesneville H."/>
            <person name="Rajashekar B."/>
            <person name="Reich M."/>
            <person name="Rouhier N."/>
            <person name="Schmutz J."/>
            <person name="Yin T."/>
            <person name="Chalot M."/>
            <person name="Henrissat B."/>
            <person name="Kuees U."/>
            <person name="Lucas S."/>
            <person name="Van de Peer Y."/>
            <person name="Podila G.K."/>
            <person name="Polle A."/>
            <person name="Pukkila P.J."/>
            <person name="Richardson P.M."/>
            <person name="Rouze P."/>
            <person name="Sanders I.R."/>
            <person name="Stajich J.E."/>
            <person name="Tunlid A."/>
            <person name="Tuskan G."/>
            <person name="Grigoriev I.V."/>
        </authorList>
    </citation>
    <scope>NUCLEOTIDE SEQUENCE [LARGE SCALE GENOMIC DNA]</scope>
    <source>
        <strain evidence="2">S238N-H82 / ATCC MYA-4686</strain>
    </source>
</reference>
<protein>
    <submittedName>
        <fullName evidence="1">Predicted protein</fullName>
    </submittedName>
</protein>
<proteinExistence type="predicted"/>
<dbReference type="EMBL" id="DS547123">
    <property type="protein sequence ID" value="EDR03580.1"/>
    <property type="molecule type" value="Genomic_DNA"/>
</dbReference>
<accession>B0DPA2</accession>
<dbReference type="HOGENOM" id="CLU_2284094_0_0_1"/>
<dbReference type="GeneID" id="6081359"/>
<feature type="non-terminal residue" evidence="1">
    <location>
        <position position="1"/>
    </location>
</feature>
<evidence type="ECO:0000313" key="1">
    <source>
        <dbReference type="EMBL" id="EDR03580.1"/>
    </source>
</evidence>
<dbReference type="InParanoid" id="B0DPA2"/>
<evidence type="ECO:0000313" key="2">
    <source>
        <dbReference type="Proteomes" id="UP000001194"/>
    </source>
</evidence>
<dbReference type="KEGG" id="lbc:LACBIDRAFT_399304"/>
<gene>
    <name evidence="1" type="primary">ERG25p-1</name>
    <name evidence="1" type="ORF">LACBIDRAFT_399304</name>
</gene>
<dbReference type="RefSeq" id="XP_001885728.1">
    <property type="nucleotide sequence ID" value="XM_001885693.1"/>
</dbReference>